<dbReference type="EMBL" id="CM000784">
    <property type="protein sequence ID" value="AQK96912.1"/>
    <property type="molecule type" value="Genomic_DNA"/>
</dbReference>
<dbReference type="AlphaFoldDB" id="A0A1D6G091"/>
<accession>A0A1D6G091</accession>
<name>A0A1D6G091_MAIZE</name>
<evidence type="ECO:0000313" key="1">
    <source>
        <dbReference type="EMBL" id="AQK96913.1"/>
    </source>
</evidence>
<proteinExistence type="predicted"/>
<dbReference type="EMBL" id="CM000784">
    <property type="protein sequence ID" value="AQK96913.1"/>
    <property type="molecule type" value="Genomic_DNA"/>
</dbReference>
<protein>
    <submittedName>
        <fullName evidence="1">Uncharacterized protein</fullName>
    </submittedName>
</protein>
<reference evidence="1" key="1">
    <citation type="submission" date="2015-12" db="EMBL/GenBank/DDBJ databases">
        <title>Update maize B73 reference genome by single molecule sequencing technologies.</title>
        <authorList>
            <consortium name="Maize Genome Sequencing Project"/>
            <person name="Ware D."/>
        </authorList>
    </citation>
    <scope>NUCLEOTIDE SEQUENCE</scope>
    <source>
        <tissue evidence="1">Seedling</tissue>
    </source>
</reference>
<gene>
    <name evidence="1" type="ORF">ZEAMMB73_Zm00001d011436</name>
</gene>
<sequence>MASPPQPKQLVLAMSSTDSDLAALDLHTGVEDSSMDLGPAAWDLRTRCGGHLPPPLRFPPSVARLSCRPLPRLRSGFSRWPQL</sequence>
<organism evidence="1">
    <name type="scientific">Zea mays</name>
    <name type="common">Maize</name>
    <dbReference type="NCBI Taxonomy" id="4577"/>
    <lineage>
        <taxon>Eukaryota</taxon>
        <taxon>Viridiplantae</taxon>
        <taxon>Streptophyta</taxon>
        <taxon>Embryophyta</taxon>
        <taxon>Tracheophyta</taxon>
        <taxon>Spermatophyta</taxon>
        <taxon>Magnoliopsida</taxon>
        <taxon>Liliopsida</taxon>
        <taxon>Poales</taxon>
        <taxon>Poaceae</taxon>
        <taxon>PACMAD clade</taxon>
        <taxon>Panicoideae</taxon>
        <taxon>Andropogonodae</taxon>
        <taxon>Andropogoneae</taxon>
        <taxon>Tripsacinae</taxon>
        <taxon>Zea</taxon>
    </lineage>
</organism>